<feature type="transmembrane region" description="Helical" evidence="8">
    <location>
        <begin position="280"/>
        <end position="301"/>
    </location>
</feature>
<feature type="transmembrane region" description="Helical" evidence="8">
    <location>
        <begin position="118"/>
        <end position="148"/>
    </location>
</feature>
<evidence type="ECO:0000256" key="8">
    <source>
        <dbReference type="SAM" id="Phobius"/>
    </source>
</evidence>
<accession>A0ABP5EAU2</accession>
<sequence>MENTTSHRRSLLLVLAVCAALGAVAVTWWLLDRPLGVDSAVYRAAGSAILRGEPLYDHLTALPDWTPDLPFTYPPFAALLFTAGTALPPQLWWGVLAMAAPLAVYLVLRAFPSRPLPVLLLGACCLQPVWQSVGLGQLNLVLMALVVLDVLVLKGSRYCGIAIGLAAAIKLIPLIFIVHLLVTGRRADALRALATFASASALALLVLPGDTVRYLTTGMFNDHFAAGKSWVGNQSWQGFLARTVPDGWAPPLTVLFVAVCAAATAFLVRRLYRAGDERAALLVTAGCSVLVSPISWTHHWVWVVPALSYLLARRRMWQAVAVATVYTGWTTAVVPGGGGREHGWTFAQALVGNAYLISAVLAGAVLLRKFFRERTTSVPLRELPLRSPGAE</sequence>
<name>A0ABP5EAU2_9PSEU</name>
<keyword evidence="5 8" id="KW-1133">Transmembrane helix</keyword>
<protein>
    <submittedName>
        <fullName evidence="9">Glycosyltransferase 87 family protein</fullName>
    </submittedName>
</protein>
<feature type="transmembrane region" description="Helical" evidence="8">
    <location>
        <begin position="189"/>
        <end position="207"/>
    </location>
</feature>
<keyword evidence="4 8" id="KW-0812">Transmembrane</keyword>
<comment type="similarity">
    <text evidence="7">Belongs to the glycosyltransferase 87 family.</text>
</comment>
<dbReference type="Pfam" id="PF09594">
    <property type="entry name" value="GT87"/>
    <property type="match status" value="1"/>
</dbReference>
<keyword evidence="6 8" id="KW-0472">Membrane</keyword>
<evidence type="ECO:0000256" key="4">
    <source>
        <dbReference type="ARBA" id="ARBA00022692"/>
    </source>
</evidence>
<evidence type="ECO:0000256" key="3">
    <source>
        <dbReference type="ARBA" id="ARBA00022679"/>
    </source>
</evidence>
<reference evidence="10" key="1">
    <citation type="journal article" date="2019" name="Int. J. Syst. Evol. Microbiol.">
        <title>The Global Catalogue of Microorganisms (GCM) 10K type strain sequencing project: providing services to taxonomists for standard genome sequencing and annotation.</title>
        <authorList>
            <consortium name="The Broad Institute Genomics Platform"/>
            <consortium name="The Broad Institute Genome Sequencing Center for Infectious Disease"/>
            <person name="Wu L."/>
            <person name="Ma J."/>
        </authorList>
    </citation>
    <scope>NUCLEOTIDE SEQUENCE [LARGE SCALE GENOMIC DNA]</scope>
    <source>
        <strain evidence="10">JCM 14545</strain>
    </source>
</reference>
<keyword evidence="3" id="KW-0808">Transferase</keyword>
<feature type="transmembrane region" description="Helical" evidence="8">
    <location>
        <begin position="346"/>
        <end position="367"/>
    </location>
</feature>
<feature type="transmembrane region" description="Helical" evidence="8">
    <location>
        <begin position="91"/>
        <end position="111"/>
    </location>
</feature>
<feature type="transmembrane region" description="Helical" evidence="8">
    <location>
        <begin position="160"/>
        <end position="182"/>
    </location>
</feature>
<evidence type="ECO:0000313" key="9">
    <source>
        <dbReference type="EMBL" id="GAA1993774.1"/>
    </source>
</evidence>
<evidence type="ECO:0000313" key="10">
    <source>
        <dbReference type="Proteomes" id="UP001501116"/>
    </source>
</evidence>
<organism evidence="9 10">
    <name type="scientific">Amycolatopsis minnesotensis</name>
    <dbReference type="NCBI Taxonomy" id="337894"/>
    <lineage>
        <taxon>Bacteria</taxon>
        <taxon>Bacillati</taxon>
        <taxon>Actinomycetota</taxon>
        <taxon>Actinomycetes</taxon>
        <taxon>Pseudonocardiales</taxon>
        <taxon>Pseudonocardiaceae</taxon>
        <taxon>Amycolatopsis</taxon>
    </lineage>
</organism>
<gene>
    <name evidence="9" type="ORF">GCM10009754_86420</name>
</gene>
<dbReference type="Proteomes" id="UP001501116">
    <property type="component" value="Unassembled WGS sequence"/>
</dbReference>
<keyword evidence="2" id="KW-1003">Cell membrane</keyword>
<evidence type="ECO:0000256" key="7">
    <source>
        <dbReference type="ARBA" id="ARBA00024033"/>
    </source>
</evidence>
<dbReference type="RefSeq" id="WP_344431995.1">
    <property type="nucleotide sequence ID" value="NZ_BAAANN010000074.1"/>
</dbReference>
<dbReference type="InterPro" id="IPR018584">
    <property type="entry name" value="GT87"/>
</dbReference>
<comment type="subcellular location">
    <subcellularLocation>
        <location evidence="1">Cell membrane</location>
        <topology evidence="1">Multi-pass membrane protein</topology>
    </subcellularLocation>
</comment>
<evidence type="ECO:0000256" key="6">
    <source>
        <dbReference type="ARBA" id="ARBA00023136"/>
    </source>
</evidence>
<evidence type="ECO:0000256" key="2">
    <source>
        <dbReference type="ARBA" id="ARBA00022475"/>
    </source>
</evidence>
<feature type="transmembrane region" description="Helical" evidence="8">
    <location>
        <begin position="248"/>
        <end position="268"/>
    </location>
</feature>
<feature type="transmembrane region" description="Helical" evidence="8">
    <location>
        <begin position="12"/>
        <end position="31"/>
    </location>
</feature>
<keyword evidence="10" id="KW-1185">Reference proteome</keyword>
<evidence type="ECO:0000256" key="1">
    <source>
        <dbReference type="ARBA" id="ARBA00004651"/>
    </source>
</evidence>
<comment type="caution">
    <text evidence="9">The sequence shown here is derived from an EMBL/GenBank/DDBJ whole genome shotgun (WGS) entry which is preliminary data.</text>
</comment>
<dbReference type="EMBL" id="BAAANN010000074">
    <property type="protein sequence ID" value="GAA1993774.1"/>
    <property type="molecule type" value="Genomic_DNA"/>
</dbReference>
<evidence type="ECO:0000256" key="5">
    <source>
        <dbReference type="ARBA" id="ARBA00022989"/>
    </source>
</evidence>
<proteinExistence type="inferred from homology"/>